<evidence type="ECO:0000259" key="9">
    <source>
        <dbReference type="Pfam" id="PF13807"/>
    </source>
</evidence>
<dbReference type="InterPro" id="IPR003856">
    <property type="entry name" value="LPS_length_determ_N"/>
</dbReference>
<feature type="domain" description="Tyrosine-protein kinase G-rich" evidence="9">
    <location>
        <begin position="149"/>
        <end position="195"/>
    </location>
</feature>
<keyword evidence="4 7" id="KW-0812">Transmembrane</keyword>
<gene>
    <name evidence="10" type="ORF">GCM10008935_26330</name>
</gene>
<accession>A0ABP3K231</accession>
<evidence type="ECO:0000313" key="11">
    <source>
        <dbReference type="Proteomes" id="UP001500740"/>
    </source>
</evidence>
<evidence type="ECO:0000256" key="5">
    <source>
        <dbReference type="ARBA" id="ARBA00022989"/>
    </source>
</evidence>
<dbReference type="EMBL" id="BAAACZ010000026">
    <property type="protein sequence ID" value="GAA0469235.1"/>
    <property type="molecule type" value="Genomic_DNA"/>
</dbReference>
<feature type="domain" description="Polysaccharide chain length determinant N-terminal" evidence="8">
    <location>
        <begin position="3"/>
        <end position="95"/>
    </location>
</feature>
<dbReference type="InterPro" id="IPR032807">
    <property type="entry name" value="GNVR"/>
</dbReference>
<keyword evidence="11" id="KW-1185">Reference proteome</keyword>
<evidence type="ECO:0000256" key="2">
    <source>
        <dbReference type="ARBA" id="ARBA00006683"/>
    </source>
</evidence>
<comment type="subcellular location">
    <subcellularLocation>
        <location evidence="1">Cell membrane</location>
        <topology evidence="1">Multi-pass membrane protein</topology>
    </subcellularLocation>
</comment>
<evidence type="ECO:0000256" key="6">
    <source>
        <dbReference type="ARBA" id="ARBA00023136"/>
    </source>
</evidence>
<evidence type="ECO:0000256" key="3">
    <source>
        <dbReference type="ARBA" id="ARBA00022475"/>
    </source>
</evidence>
<comment type="caution">
    <text evidence="10">The sequence shown here is derived from an EMBL/GenBank/DDBJ whole genome shotgun (WGS) entry which is preliminary data.</text>
</comment>
<evidence type="ECO:0000259" key="8">
    <source>
        <dbReference type="Pfam" id="PF02706"/>
    </source>
</evidence>
<dbReference type="PANTHER" id="PTHR32309:SF13">
    <property type="entry name" value="FERRIC ENTEROBACTIN TRANSPORT PROTEIN FEPE"/>
    <property type="match status" value="1"/>
</dbReference>
<dbReference type="Pfam" id="PF13807">
    <property type="entry name" value="GNVR"/>
    <property type="match status" value="1"/>
</dbReference>
<keyword evidence="6 7" id="KW-0472">Membrane</keyword>
<keyword evidence="3" id="KW-1003">Cell membrane</keyword>
<comment type="similarity">
    <text evidence="2">Belongs to the CpsC/CapA family.</text>
</comment>
<feature type="transmembrane region" description="Helical" evidence="7">
    <location>
        <begin position="176"/>
        <end position="196"/>
    </location>
</feature>
<reference evidence="11" key="1">
    <citation type="journal article" date="2019" name="Int. J. Syst. Evol. Microbiol.">
        <title>The Global Catalogue of Microorganisms (GCM) 10K type strain sequencing project: providing services to taxonomists for standard genome sequencing and annotation.</title>
        <authorList>
            <consortium name="The Broad Institute Genomics Platform"/>
            <consortium name="The Broad Institute Genome Sequencing Center for Infectious Disease"/>
            <person name="Wu L."/>
            <person name="Ma J."/>
        </authorList>
    </citation>
    <scope>NUCLEOTIDE SEQUENCE [LARGE SCALE GENOMIC DNA]</scope>
    <source>
        <strain evidence="11">JCM 14193</strain>
    </source>
</reference>
<name>A0ABP3K231_9BACI</name>
<keyword evidence="5 7" id="KW-1133">Transmembrane helix</keyword>
<evidence type="ECO:0000256" key="1">
    <source>
        <dbReference type="ARBA" id="ARBA00004651"/>
    </source>
</evidence>
<dbReference type="Pfam" id="PF02706">
    <property type="entry name" value="Wzz"/>
    <property type="match status" value="1"/>
</dbReference>
<dbReference type="Proteomes" id="UP001500740">
    <property type="component" value="Unassembled WGS sequence"/>
</dbReference>
<dbReference type="PANTHER" id="PTHR32309">
    <property type="entry name" value="TYROSINE-PROTEIN KINASE"/>
    <property type="match status" value="1"/>
</dbReference>
<proteinExistence type="inferred from homology"/>
<sequence>MEDTISLQEIWQILMKRIKMIIAITILAIITSFVLTSFFMTPQYEANTQFIVNQSNNQAEQQITQGDIRTNVELINTYNVIIQSPAILSEVIDELGLTLTASQLANRIDVNNADNSQVVNVAVTGPDHDQAVNIANTTVDVFMTNVPEYMNVDNVSVLSEAIYQADPSPVSPNTTLNMAIAMVLGLMVGVGLAFLLEYLDTTIKTEEDIEKALDLPVMGIISTFDFDESSGVNRADKNSRKGVKIGS</sequence>
<evidence type="ECO:0000313" key="10">
    <source>
        <dbReference type="EMBL" id="GAA0469235.1"/>
    </source>
</evidence>
<dbReference type="InterPro" id="IPR050445">
    <property type="entry name" value="Bact_polysacc_biosynth/exp"/>
</dbReference>
<evidence type="ECO:0000256" key="7">
    <source>
        <dbReference type="SAM" id="Phobius"/>
    </source>
</evidence>
<evidence type="ECO:0000256" key="4">
    <source>
        <dbReference type="ARBA" id="ARBA00022692"/>
    </source>
</evidence>
<dbReference type="RefSeq" id="WP_343784290.1">
    <property type="nucleotide sequence ID" value="NZ_BAAACZ010000026.1"/>
</dbReference>
<feature type="transmembrane region" description="Helical" evidence="7">
    <location>
        <begin position="21"/>
        <end position="40"/>
    </location>
</feature>
<protein>
    <submittedName>
        <fullName evidence="10">Wzz/FepE/Etk N-terminal domain-containing protein</fullName>
    </submittedName>
</protein>
<organism evidence="10 11">
    <name type="scientific">Alkalibacillus silvisoli</name>
    <dbReference type="NCBI Taxonomy" id="392823"/>
    <lineage>
        <taxon>Bacteria</taxon>
        <taxon>Bacillati</taxon>
        <taxon>Bacillota</taxon>
        <taxon>Bacilli</taxon>
        <taxon>Bacillales</taxon>
        <taxon>Bacillaceae</taxon>
        <taxon>Alkalibacillus</taxon>
    </lineage>
</organism>